<reference evidence="2 3" key="1">
    <citation type="journal article" date="2021" name="Nat. Plants">
        <title>The Taxus genome provides insights into paclitaxel biosynthesis.</title>
        <authorList>
            <person name="Xiong X."/>
            <person name="Gou J."/>
            <person name="Liao Q."/>
            <person name="Li Y."/>
            <person name="Zhou Q."/>
            <person name="Bi G."/>
            <person name="Li C."/>
            <person name="Du R."/>
            <person name="Wang X."/>
            <person name="Sun T."/>
            <person name="Guo L."/>
            <person name="Liang H."/>
            <person name="Lu P."/>
            <person name="Wu Y."/>
            <person name="Zhang Z."/>
            <person name="Ro D.K."/>
            <person name="Shang Y."/>
            <person name="Huang S."/>
            <person name="Yan J."/>
        </authorList>
    </citation>
    <scope>NUCLEOTIDE SEQUENCE [LARGE SCALE GENOMIC DNA]</scope>
    <source>
        <strain evidence="2">Ta-2019</strain>
    </source>
</reference>
<name>A0AA38FS47_TAXCH</name>
<dbReference type="Proteomes" id="UP000824469">
    <property type="component" value="Unassembled WGS sequence"/>
</dbReference>
<accession>A0AA38FS47</accession>
<feature type="region of interest" description="Disordered" evidence="1">
    <location>
        <begin position="1"/>
        <end position="26"/>
    </location>
</feature>
<sequence>IFWPSFGQKGQNGRIGPHGPRANKTSPRVLTIGLGIDARKSGFRIGFHRQRNNKRKHFAR</sequence>
<evidence type="ECO:0000313" key="3">
    <source>
        <dbReference type="Proteomes" id="UP000824469"/>
    </source>
</evidence>
<keyword evidence="3" id="KW-1185">Reference proteome</keyword>
<dbReference type="AlphaFoldDB" id="A0AA38FS47"/>
<protein>
    <submittedName>
        <fullName evidence="2">Uncharacterized protein</fullName>
    </submittedName>
</protein>
<evidence type="ECO:0000256" key="1">
    <source>
        <dbReference type="SAM" id="MobiDB-lite"/>
    </source>
</evidence>
<proteinExistence type="predicted"/>
<evidence type="ECO:0000313" key="2">
    <source>
        <dbReference type="EMBL" id="KAH9308768.1"/>
    </source>
</evidence>
<gene>
    <name evidence="2" type="ORF">KI387_036679</name>
</gene>
<feature type="non-terminal residue" evidence="2">
    <location>
        <position position="60"/>
    </location>
</feature>
<feature type="non-terminal residue" evidence="2">
    <location>
        <position position="1"/>
    </location>
</feature>
<comment type="caution">
    <text evidence="2">The sequence shown here is derived from an EMBL/GenBank/DDBJ whole genome shotgun (WGS) entry which is preliminary data.</text>
</comment>
<organism evidence="2 3">
    <name type="scientific">Taxus chinensis</name>
    <name type="common">Chinese yew</name>
    <name type="synonym">Taxus wallichiana var. chinensis</name>
    <dbReference type="NCBI Taxonomy" id="29808"/>
    <lineage>
        <taxon>Eukaryota</taxon>
        <taxon>Viridiplantae</taxon>
        <taxon>Streptophyta</taxon>
        <taxon>Embryophyta</taxon>
        <taxon>Tracheophyta</taxon>
        <taxon>Spermatophyta</taxon>
        <taxon>Pinopsida</taxon>
        <taxon>Pinidae</taxon>
        <taxon>Conifers II</taxon>
        <taxon>Cupressales</taxon>
        <taxon>Taxaceae</taxon>
        <taxon>Taxus</taxon>
    </lineage>
</organism>
<dbReference type="EMBL" id="JAHRHJ020000007">
    <property type="protein sequence ID" value="KAH9308768.1"/>
    <property type="molecule type" value="Genomic_DNA"/>
</dbReference>